<organism evidence="1 2">
    <name type="scientific">Hygrophoropsis aurantiaca</name>
    <dbReference type="NCBI Taxonomy" id="72124"/>
    <lineage>
        <taxon>Eukaryota</taxon>
        <taxon>Fungi</taxon>
        <taxon>Dikarya</taxon>
        <taxon>Basidiomycota</taxon>
        <taxon>Agaricomycotina</taxon>
        <taxon>Agaricomycetes</taxon>
        <taxon>Agaricomycetidae</taxon>
        <taxon>Boletales</taxon>
        <taxon>Coniophorineae</taxon>
        <taxon>Hygrophoropsidaceae</taxon>
        <taxon>Hygrophoropsis</taxon>
    </lineage>
</organism>
<reference evidence="1" key="1">
    <citation type="journal article" date="2021" name="New Phytol.">
        <title>Evolutionary innovations through gain and loss of genes in the ectomycorrhizal Boletales.</title>
        <authorList>
            <person name="Wu G."/>
            <person name="Miyauchi S."/>
            <person name="Morin E."/>
            <person name="Kuo A."/>
            <person name="Drula E."/>
            <person name="Varga T."/>
            <person name="Kohler A."/>
            <person name="Feng B."/>
            <person name="Cao Y."/>
            <person name="Lipzen A."/>
            <person name="Daum C."/>
            <person name="Hundley H."/>
            <person name="Pangilinan J."/>
            <person name="Johnson J."/>
            <person name="Barry K."/>
            <person name="LaButti K."/>
            <person name="Ng V."/>
            <person name="Ahrendt S."/>
            <person name="Min B."/>
            <person name="Choi I.G."/>
            <person name="Park H."/>
            <person name="Plett J.M."/>
            <person name="Magnuson J."/>
            <person name="Spatafora J.W."/>
            <person name="Nagy L.G."/>
            <person name="Henrissat B."/>
            <person name="Grigoriev I.V."/>
            <person name="Yang Z.L."/>
            <person name="Xu J."/>
            <person name="Martin F.M."/>
        </authorList>
    </citation>
    <scope>NUCLEOTIDE SEQUENCE</scope>
    <source>
        <strain evidence="1">ATCC 28755</strain>
    </source>
</reference>
<accession>A0ACB8AH42</accession>
<dbReference type="EMBL" id="MU267655">
    <property type="protein sequence ID" value="KAH7912271.1"/>
    <property type="molecule type" value="Genomic_DNA"/>
</dbReference>
<protein>
    <submittedName>
        <fullName evidence="1">Uncharacterized protein</fullName>
    </submittedName>
</protein>
<keyword evidence="2" id="KW-1185">Reference proteome</keyword>
<dbReference type="Proteomes" id="UP000790377">
    <property type="component" value="Unassembled WGS sequence"/>
</dbReference>
<comment type="caution">
    <text evidence="1">The sequence shown here is derived from an EMBL/GenBank/DDBJ whole genome shotgun (WGS) entry which is preliminary data.</text>
</comment>
<evidence type="ECO:0000313" key="2">
    <source>
        <dbReference type="Proteomes" id="UP000790377"/>
    </source>
</evidence>
<proteinExistence type="predicted"/>
<name>A0ACB8AH42_9AGAM</name>
<gene>
    <name evidence="1" type="ORF">BJ138DRAFT_1112475</name>
</gene>
<sequence>MMIPPPDSDTKHPDPPNETPEVLPPPLYDDSGYTNLDAKDEKEKCELSEDAESSISVSNSEGERVSDIEVDADPYVSAPQNITVDKSLPLPPLLPIPPPPPSAPANTNTRKGSWFSILASGSPRPPLKETRQTVLADIHTLVVPPASLSSSITSHQLPDPNTTLAALLVTCTEYKSNALTLCALLQEPSIAAHTPLYWAVIQRRARPALLPALLHYAGALEAETVRDLLSACLVASDREVLRSMRQGRPPFRSASALALTTHALFAGMQQTTDEVQVCNVGAEGAFVAHIDIPLWHRRMRAVGRVRVDFIASGRLWALSFLSSSLPPQSHSSKNKSKSKPNPPPQPQKTTRKSKGSGSSESWHVALELLEHSPPTYVNAQVIIEVPSVGEGGLTKTWDARDLDDRSKAGPNSALKGKSNIDALDATAAPLTAGSIVVSLSSGKYMLAWRSGKDKGKGKAKEGEGLEEGEGGGGVGKCWRSEIPPALVP</sequence>
<evidence type="ECO:0000313" key="1">
    <source>
        <dbReference type="EMBL" id="KAH7912271.1"/>
    </source>
</evidence>